<evidence type="ECO:0000313" key="3">
    <source>
        <dbReference type="Proteomes" id="UP000198619"/>
    </source>
</evidence>
<dbReference type="RefSeq" id="WP_090043085.1">
    <property type="nucleotide sequence ID" value="NZ_FOKI01000055.1"/>
</dbReference>
<feature type="transmembrane region" description="Helical" evidence="1">
    <location>
        <begin position="42"/>
        <end position="63"/>
    </location>
</feature>
<evidence type="ECO:0000256" key="1">
    <source>
        <dbReference type="SAM" id="Phobius"/>
    </source>
</evidence>
<dbReference type="AlphaFoldDB" id="A0A1I1B4H3"/>
<keyword evidence="1" id="KW-0812">Transmembrane</keyword>
<dbReference type="EMBL" id="FOKI01000055">
    <property type="protein sequence ID" value="SFB43453.1"/>
    <property type="molecule type" value="Genomic_DNA"/>
</dbReference>
<name>A0A1I1B4H3_9CLOT</name>
<sequence>MGIDYKDKSYKLLIMWIIVFLGLMIAGTIVPKIYFSKVTIEVMMKIMLMLVLLALLTLFYIIYKTENIYWINGTSYDEAKFATSERRKKFAMRHLKPFLKATAIYGVYCIIGIIINTSEWIDITTFILIIIIADVKTIPIKL</sequence>
<reference evidence="2 3" key="1">
    <citation type="submission" date="2016-10" db="EMBL/GenBank/DDBJ databases">
        <authorList>
            <person name="de Groot N.N."/>
        </authorList>
    </citation>
    <scope>NUCLEOTIDE SEQUENCE [LARGE SCALE GENOMIC DNA]</scope>
    <source>
        <strain evidence="2 3">DSM 12271</strain>
    </source>
</reference>
<proteinExistence type="predicted"/>
<feature type="transmembrane region" description="Helical" evidence="1">
    <location>
        <begin position="121"/>
        <end position="138"/>
    </location>
</feature>
<keyword evidence="3" id="KW-1185">Reference proteome</keyword>
<dbReference type="Proteomes" id="UP000198619">
    <property type="component" value="Unassembled WGS sequence"/>
</dbReference>
<accession>A0A1I1B4H3</accession>
<protein>
    <recommendedName>
        <fullName evidence="4">SdpI/YhfL protein family protein</fullName>
    </recommendedName>
</protein>
<feature type="transmembrane region" description="Helical" evidence="1">
    <location>
        <begin position="12"/>
        <end position="30"/>
    </location>
</feature>
<keyword evidence="1" id="KW-0472">Membrane</keyword>
<dbReference type="OrthoDB" id="2084267at2"/>
<dbReference type="STRING" id="84698.SAMN04488528_10555"/>
<keyword evidence="1" id="KW-1133">Transmembrane helix</keyword>
<gene>
    <name evidence="2" type="ORF">SAMN04488528_10555</name>
</gene>
<evidence type="ECO:0008006" key="4">
    <source>
        <dbReference type="Google" id="ProtNLM"/>
    </source>
</evidence>
<feature type="transmembrane region" description="Helical" evidence="1">
    <location>
        <begin position="97"/>
        <end position="115"/>
    </location>
</feature>
<organism evidence="2 3">
    <name type="scientific">Clostridium frigidicarnis</name>
    <dbReference type="NCBI Taxonomy" id="84698"/>
    <lineage>
        <taxon>Bacteria</taxon>
        <taxon>Bacillati</taxon>
        <taxon>Bacillota</taxon>
        <taxon>Clostridia</taxon>
        <taxon>Eubacteriales</taxon>
        <taxon>Clostridiaceae</taxon>
        <taxon>Clostridium</taxon>
    </lineage>
</organism>
<evidence type="ECO:0000313" key="2">
    <source>
        <dbReference type="EMBL" id="SFB43453.1"/>
    </source>
</evidence>